<evidence type="ECO:0000256" key="1">
    <source>
        <dbReference type="ARBA" id="ARBA00022801"/>
    </source>
</evidence>
<keyword evidence="5" id="KW-1185">Reference proteome</keyword>
<dbReference type="PANTHER" id="PTHR43329">
    <property type="entry name" value="EPOXIDE HYDROLASE"/>
    <property type="match status" value="1"/>
</dbReference>
<gene>
    <name evidence="4" type="ORF">V5O48_003004</name>
</gene>
<dbReference type="PRINTS" id="PR00412">
    <property type="entry name" value="EPOXHYDRLASE"/>
</dbReference>
<reference evidence="4 5" key="1">
    <citation type="submission" date="2024-02" db="EMBL/GenBank/DDBJ databases">
        <title>A draft genome for the cacao thread blight pathogen Marasmius crinis-equi.</title>
        <authorList>
            <person name="Cohen S.P."/>
            <person name="Baruah I.K."/>
            <person name="Amoako-Attah I."/>
            <person name="Bukari Y."/>
            <person name="Meinhardt L.W."/>
            <person name="Bailey B.A."/>
        </authorList>
    </citation>
    <scope>NUCLEOTIDE SEQUENCE [LARGE SCALE GENOMIC DNA]</scope>
    <source>
        <strain evidence="4 5">GH-76</strain>
    </source>
</reference>
<organism evidence="4 5">
    <name type="scientific">Marasmius crinis-equi</name>
    <dbReference type="NCBI Taxonomy" id="585013"/>
    <lineage>
        <taxon>Eukaryota</taxon>
        <taxon>Fungi</taxon>
        <taxon>Dikarya</taxon>
        <taxon>Basidiomycota</taxon>
        <taxon>Agaricomycotina</taxon>
        <taxon>Agaricomycetes</taxon>
        <taxon>Agaricomycetidae</taxon>
        <taxon>Agaricales</taxon>
        <taxon>Marasmiineae</taxon>
        <taxon>Marasmiaceae</taxon>
        <taxon>Marasmius</taxon>
    </lineage>
</organism>
<evidence type="ECO:0000259" key="3">
    <source>
        <dbReference type="Pfam" id="PF00561"/>
    </source>
</evidence>
<dbReference type="InterPro" id="IPR000073">
    <property type="entry name" value="AB_hydrolase_1"/>
</dbReference>
<evidence type="ECO:0000313" key="5">
    <source>
        <dbReference type="Proteomes" id="UP001465976"/>
    </source>
</evidence>
<evidence type="ECO:0000256" key="2">
    <source>
        <dbReference type="ARBA" id="ARBA00038334"/>
    </source>
</evidence>
<dbReference type="InterPro" id="IPR000639">
    <property type="entry name" value="Epox_hydrolase-like"/>
</dbReference>
<dbReference type="SUPFAM" id="SSF53474">
    <property type="entry name" value="alpha/beta-Hydrolases"/>
    <property type="match status" value="1"/>
</dbReference>
<proteinExistence type="inferred from homology"/>
<dbReference type="Gene3D" id="3.40.50.1820">
    <property type="entry name" value="alpha/beta hydrolase"/>
    <property type="match status" value="1"/>
</dbReference>
<sequence length="421" mass="46847">MTDMDTDLAESAVRARSIRVDDLDLHILEALPSTATLAERSKPPLIILLHGFPELAYSWRRIILPLSEAGYHVVAPDQRGYGRTTVVDESRGGLAEVVNDRVSFEDDLSPYRMINLVKDVVSLVYALEHESAAAVVGHDFGSLVAGYCALIRPDVFRSVVMMSAPFPGAPSSPATPGSNRINRGGGPSLGDMAALLRQQLAALDPPRKHYTLYFSTPEANGDMMNSPQGLQSFLRGYFRAKSADWEGNDPHPLPSPSAVRLATMPRYYIMHLHETMPEAIQGCLQKRDESHGDRDNSLAWLPDEELAVYVAEFGRTGFQGGLNWYRCMTEAKWSLDLQVFTGKKITIPAMFISGKQDWGTYQSPGTAEKMQKHICEHMEEEDFILVHGAGHWVQQEQSSEVVKHLLRFLSKVCLNIIAFFD</sequence>
<evidence type="ECO:0000313" key="4">
    <source>
        <dbReference type="EMBL" id="KAL0579009.1"/>
    </source>
</evidence>
<feature type="domain" description="AB hydrolase-1" evidence="3">
    <location>
        <begin position="44"/>
        <end position="394"/>
    </location>
</feature>
<comment type="caution">
    <text evidence="4">The sequence shown here is derived from an EMBL/GenBank/DDBJ whole genome shotgun (WGS) entry which is preliminary data.</text>
</comment>
<comment type="similarity">
    <text evidence="2">Belongs to the AB hydrolase superfamily. Epoxide hydrolase family.</text>
</comment>
<dbReference type="EMBL" id="JBAHYK010000075">
    <property type="protein sequence ID" value="KAL0579009.1"/>
    <property type="molecule type" value="Genomic_DNA"/>
</dbReference>
<name>A0ABR3FU50_9AGAR</name>
<dbReference type="Pfam" id="PF00561">
    <property type="entry name" value="Abhydrolase_1"/>
    <property type="match status" value="1"/>
</dbReference>
<dbReference type="Proteomes" id="UP001465976">
    <property type="component" value="Unassembled WGS sequence"/>
</dbReference>
<keyword evidence="1" id="KW-0378">Hydrolase</keyword>
<protein>
    <recommendedName>
        <fullName evidence="3">AB hydrolase-1 domain-containing protein</fullName>
    </recommendedName>
</protein>
<dbReference type="InterPro" id="IPR029058">
    <property type="entry name" value="AB_hydrolase_fold"/>
</dbReference>
<accession>A0ABR3FU50</accession>